<evidence type="ECO:0000256" key="1">
    <source>
        <dbReference type="SAM" id="SignalP"/>
    </source>
</evidence>
<evidence type="ECO:0000313" key="3">
    <source>
        <dbReference type="Proteomes" id="UP000639274"/>
    </source>
</evidence>
<name>A0A974XYE3_9GAMM</name>
<feature type="chain" id="PRO_5037494137" description="Lipoprotein" evidence="1">
    <location>
        <begin position="24"/>
        <end position="123"/>
    </location>
</feature>
<dbReference type="PROSITE" id="PS51257">
    <property type="entry name" value="PROKAR_LIPOPROTEIN"/>
    <property type="match status" value="1"/>
</dbReference>
<dbReference type="AlphaFoldDB" id="A0A974XYE3"/>
<accession>A0A974XYE3</accession>
<dbReference type="EMBL" id="CP071518">
    <property type="protein sequence ID" value="QSX77145.1"/>
    <property type="molecule type" value="Genomic_DNA"/>
</dbReference>
<keyword evidence="1" id="KW-0732">Signal</keyword>
<organism evidence="2 3">
    <name type="scientific">Agrilutibacter solisilvae</name>
    <dbReference type="NCBI Taxonomy" id="2763317"/>
    <lineage>
        <taxon>Bacteria</taxon>
        <taxon>Pseudomonadati</taxon>
        <taxon>Pseudomonadota</taxon>
        <taxon>Gammaproteobacteria</taxon>
        <taxon>Lysobacterales</taxon>
        <taxon>Lysobacteraceae</taxon>
        <taxon>Agrilutibacter</taxon>
    </lineage>
</organism>
<reference evidence="2 3" key="1">
    <citation type="submission" date="2021-03" db="EMBL/GenBank/DDBJ databases">
        <title>Lysobacter sp. nov. isolated from soil of gangwondo yeongwol, south Korea.</title>
        <authorList>
            <person name="Kim K.R."/>
            <person name="Kim K.H."/>
            <person name="Jeon C.O."/>
        </authorList>
    </citation>
    <scope>NUCLEOTIDE SEQUENCE [LARGE SCALE GENOMIC DNA]</scope>
    <source>
        <strain evidence="2 3">R19</strain>
    </source>
</reference>
<keyword evidence="3" id="KW-1185">Reference proteome</keyword>
<dbReference type="Proteomes" id="UP000639274">
    <property type="component" value="Chromosome"/>
</dbReference>
<gene>
    <name evidence="2" type="ORF">I8J32_010030</name>
</gene>
<feature type="signal peptide" evidence="1">
    <location>
        <begin position="1"/>
        <end position="23"/>
    </location>
</feature>
<sequence>MTRILTLAMFAMLTGCVSGVASGGIAPGQEFSLDVGQRAVLPDASTLHYAGISNDSRCPPNVQCIRAGDADVLFDHMPAGGKAHRVVLNTERTKSADVGPWQLQLLALQPGERPRVTLVLQAP</sequence>
<protein>
    <recommendedName>
        <fullName evidence="4">Lipoprotein</fullName>
    </recommendedName>
</protein>
<proteinExistence type="predicted"/>
<evidence type="ECO:0000313" key="2">
    <source>
        <dbReference type="EMBL" id="QSX77145.1"/>
    </source>
</evidence>
<dbReference type="KEGG" id="lsf:I8J32_010030"/>
<dbReference type="RefSeq" id="WP_200611648.1">
    <property type="nucleotide sequence ID" value="NZ_CP071518.1"/>
</dbReference>
<evidence type="ECO:0008006" key="4">
    <source>
        <dbReference type="Google" id="ProtNLM"/>
    </source>
</evidence>